<sequence length="123" mass="13906">MTKRKIWTLIVSVILILGCIWFTFYYANGLQKDTVKFQDGTVYQGTTENGKLRSGVMHFNNGDTYTGAFKNGHFEGLGTYKSHEGWTFKGQFHHGVAQGNGQLMKKGKVIQSGKYERGVYVKQ</sequence>
<feature type="transmembrane region" description="Helical" evidence="2">
    <location>
        <begin position="6"/>
        <end position="27"/>
    </location>
</feature>
<dbReference type="RefSeq" id="WP_057718155.1">
    <property type="nucleotide sequence ID" value="NZ_CP021703.1"/>
</dbReference>
<dbReference type="SUPFAM" id="SSF82185">
    <property type="entry name" value="Histone H3 K4-specific methyltransferase SET7/9 N-terminal domain"/>
    <property type="match status" value="1"/>
</dbReference>
<organism evidence="4 5">
    <name type="scientific">Lactobacillus johnsonii</name>
    <dbReference type="NCBI Taxonomy" id="33959"/>
    <lineage>
        <taxon>Bacteria</taxon>
        <taxon>Bacillati</taxon>
        <taxon>Bacillota</taxon>
        <taxon>Bacilli</taxon>
        <taxon>Lactobacillales</taxon>
        <taxon>Lactobacillaceae</taxon>
        <taxon>Lactobacillus</taxon>
    </lineage>
</organism>
<keyword evidence="2" id="KW-0472">Membrane</keyword>
<dbReference type="EMBL" id="NIBD01000030">
    <property type="protein sequence ID" value="PAB55020.1"/>
    <property type="molecule type" value="Genomic_DNA"/>
</dbReference>
<dbReference type="PROSITE" id="PS51257">
    <property type="entry name" value="PROKAR_LIPOPROTEIN"/>
    <property type="match status" value="1"/>
</dbReference>
<keyword evidence="2" id="KW-0812">Transmembrane</keyword>
<reference evidence="5 6" key="1">
    <citation type="submission" date="2017-05" db="EMBL/GenBank/DDBJ databases">
        <title>Lactobacillus johnsonii from commercial turkeys.</title>
        <authorList>
            <person name="Johnson T.J."/>
            <person name="Youmans B."/>
        </authorList>
    </citation>
    <scope>NUCLEOTIDE SEQUENCE [LARGE SCALE GENOMIC DNA]</scope>
    <source>
        <strain evidence="4 5">UMNLJ114</strain>
        <strain evidence="3 6">UMNLJ54</strain>
    </source>
</reference>
<dbReference type="PANTHER" id="PTHR43215:SF14">
    <property type="entry name" value="RADIAL SPOKE HEAD 1 HOMOLOG"/>
    <property type="match status" value="1"/>
</dbReference>
<evidence type="ECO:0000313" key="5">
    <source>
        <dbReference type="Proteomes" id="UP000216008"/>
    </source>
</evidence>
<dbReference type="InterPro" id="IPR003409">
    <property type="entry name" value="MORN"/>
</dbReference>
<dbReference type="Proteomes" id="UP000216008">
    <property type="component" value="Unassembled WGS sequence"/>
</dbReference>
<name>A0A1Y4I9F3_LACJH</name>
<evidence type="ECO:0000313" key="3">
    <source>
        <dbReference type="EMBL" id="PAB53049.1"/>
    </source>
</evidence>
<evidence type="ECO:0000256" key="2">
    <source>
        <dbReference type="SAM" id="Phobius"/>
    </source>
</evidence>
<keyword evidence="1" id="KW-0677">Repeat</keyword>
<dbReference type="AlphaFoldDB" id="A0A1Y4I9F3"/>
<dbReference type="Proteomes" id="UP000216448">
    <property type="component" value="Unassembled WGS sequence"/>
</dbReference>
<dbReference type="Pfam" id="PF02493">
    <property type="entry name" value="MORN"/>
    <property type="match status" value="3"/>
</dbReference>
<protein>
    <submittedName>
        <fullName evidence="4">Membrane-binding protein</fullName>
    </submittedName>
</protein>
<gene>
    <name evidence="3" type="ORF">A3P64_03160</name>
    <name evidence="4" type="ORF">A3Q24_06225</name>
</gene>
<dbReference type="GeneID" id="64332923"/>
<keyword evidence="2" id="KW-1133">Transmembrane helix</keyword>
<evidence type="ECO:0000313" key="6">
    <source>
        <dbReference type="Proteomes" id="UP000216448"/>
    </source>
</evidence>
<proteinExistence type="predicted"/>
<comment type="caution">
    <text evidence="4">The sequence shown here is derived from an EMBL/GenBank/DDBJ whole genome shotgun (WGS) entry which is preliminary data.</text>
</comment>
<evidence type="ECO:0000256" key="1">
    <source>
        <dbReference type="ARBA" id="ARBA00022737"/>
    </source>
</evidence>
<dbReference type="PANTHER" id="PTHR43215">
    <property type="entry name" value="RADIAL SPOKE HEAD 1 HOMOLOG"/>
    <property type="match status" value="1"/>
</dbReference>
<dbReference type="EMBL" id="NIBB01000013">
    <property type="protein sequence ID" value="PAB53049.1"/>
    <property type="molecule type" value="Genomic_DNA"/>
</dbReference>
<accession>A0A1Y4I9F3</accession>
<evidence type="ECO:0000313" key="4">
    <source>
        <dbReference type="EMBL" id="PAB55020.1"/>
    </source>
</evidence>